<feature type="transmembrane region" description="Helical" evidence="1">
    <location>
        <begin position="12"/>
        <end position="29"/>
    </location>
</feature>
<dbReference type="KEGG" id="haj:DU500_07415"/>
<feature type="transmembrane region" description="Helical" evidence="1">
    <location>
        <begin position="77"/>
        <end position="96"/>
    </location>
</feature>
<keyword evidence="1" id="KW-1133">Transmembrane helix</keyword>
<evidence type="ECO:0000256" key="1">
    <source>
        <dbReference type="SAM" id="Phobius"/>
    </source>
</evidence>
<keyword evidence="1" id="KW-0472">Membrane</keyword>
<protein>
    <recommendedName>
        <fullName evidence="4">VanZ family protein</fullName>
    </recommendedName>
</protein>
<dbReference type="EMBL" id="CP031150">
    <property type="protein sequence ID" value="AXG06277.1"/>
    <property type="molecule type" value="Genomic_DNA"/>
</dbReference>
<name>A0A345E255_9EURY</name>
<keyword evidence="1" id="KW-0812">Transmembrane</keyword>
<keyword evidence="3" id="KW-1185">Reference proteome</keyword>
<organism evidence="2 3">
    <name type="scientific">Haloplanus rubicundus</name>
    <dbReference type="NCBI Taxonomy" id="1547898"/>
    <lineage>
        <taxon>Archaea</taxon>
        <taxon>Methanobacteriati</taxon>
        <taxon>Methanobacteriota</taxon>
        <taxon>Stenosarchaea group</taxon>
        <taxon>Halobacteria</taxon>
        <taxon>Halobacteriales</taxon>
        <taxon>Haloferacaceae</taxon>
        <taxon>Haloplanus</taxon>
    </lineage>
</organism>
<evidence type="ECO:0000313" key="3">
    <source>
        <dbReference type="Proteomes" id="UP000253273"/>
    </source>
</evidence>
<accession>A0A345E255</accession>
<feature type="transmembrane region" description="Helical" evidence="1">
    <location>
        <begin position="49"/>
        <end position="65"/>
    </location>
</feature>
<dbReference type="Proteomes" id="UP000253273">
    <property type="component" value="Chromosome"/>
</dbReference>
<dbReference type="PANTHER" id="PTHR28008">
    <property type="entry name" value="DOMAIN PROTEIN, PUTATIVE (AFU_ORTHOLOGUE AFUA_3G10980)-RELATED"/>
    <property type="match status" value="1"/>
</dbReference>
<feature type="transmembrane region" description="Helical" evidence="1">
    <location>
        <begin position="102"/>
        <end position="123"/>
    </location>
</feature>
<dbReference type="PANTHER" id="PTHR28008:SF1">
    <property type="entry name" value="DOMAIN PROTEIN, PUTATIVE (AFU_ORTHOLOGUE AFUA_3G10980)-RELATED"/>
    <property type="match status" value="1"/>
</dbReference>
<dbReference type="RefSeq" id="WP_114585416.1">
    <property type="nucleotide sequence ID" value="NZ_CP031150.1"/>
</dbReference>
<dbReference type="AlphaFoldDB" id="A0A345E255"/>
<reference evidence="2 3" key="1">
    <citation type="submission" date="2018-07" db="EMBL/GenBank/DDBJ databases">
        <title>Genome sequences of Haloplanus sp. CBA1113.</title>
        <authorList>
            <person name="Kim Y.B."/>
            <person name="Roh S.W."/>
        </authorList>
    </citation>
    <scope>NUCLEOTIDE SEQUENCE [LARGE SCALE GENOMIC DNA]</scope>
    <source>
        <strain evidence="2 3">CBA1113</strain>
    </source>
</reference>
<evidence type="ECO:0000313" key="2">
    <source>
        <dbReference type="EMBL" id="AXG06277.1"/>
    </source>
</evidence>
<sequence>MRTLPIPLVPRWLRYLGAGAAAGALFYFSVLSAPPVAPPDPGPFWDKQLHFLSYGGFTLALAYATTHLKETTWKRMLLVVSIAIAYGLVLELLQGLQPQRYLSLGDALANVVGTLLASLWFGIESRVRYIEL</sequence>
<evidence type="ECO:0008006" key="4">
    <source>
        <dbReference type="Google" id="ProtNLM"/>
    </source>
</evidence>
<proteinExistence type="predicted"/>
<gene>
    <name evidence="2" type="ORF">DU500_07415</name>
</gene>
<dbReference type="GeneID" id="37283202"/>
<dbReference type="OrthoDB" id="214957at2157"/>
<dbReference type="NCBIfam" id="NF037970">
    <property type="entry name" value="vanZ_1"/>
    <property type="match status" value="1"/>
</dbReference>